<dbReference type="Pfam" id="PF03808">
    <property type="entry name" value="Glyco_tran_WecG"/>
    <property type="match status" value="1"/>
</dbReference>
<protein>
    <submittedName>
        <fullName evidence="3">WecB/TagA/CpsF family glycosyltransferase</fullName>
    </submittedName>
</protein>
<dbReference type="CDD" id="cd06533">
    <property type="entry name" value="Glyco_transf_WecG_TagA"/>
    <property type="match status" value="1"/>
</dbReference>
<dbReference type="EMBL" id="JBHSRF010000001">
    <property type="protein sequence ID" value="MFC6079684.1"/>
    <property type="molecule type" value="Genomic_DNA"/>
</dbReference>
<evidence type="ECO:0000256" key="1">
    <source>
        <dbReference type="ARBA" id="ARBA00022676"/>
    </source>
</evidence>
<evidence type="ECO:0000256" key="2">
    <source>
        <dbReference type="ARBA" id="ARBA00022679"/>
    </source>
</evidence>
<accession>A0ABW1N811</accession>
<keyword evidence="2" id="KW-0808">Transferase</keyword>
<evidence type="ECO:0000313" key="3">
    <source>
        <dbReference type="EMBL" id="MFC6079684.1"/>
    </source>
</evidence>
<reference evidence="4" key="1">
    <citation type="journal article" date="2019" name="Int. J. Syst. Evol. Microbiol.">
        <title>The Global Catalogue of Microorganisms (GCM) 10K type strain sequencing project: providing services to taxonomists for standard genome sequencing and annotation.</title>
        <authorList>
            <consortium name="The Broad Institute Genomics Platform"/>
            <consortium name="The Broad Institute Genome Sequencing Center for Infectious Disease"/>
            <person name="Wu L."/>
            <person name="Ma J."/>
        </authorList>
    </citation>
    <scope>NUCLEOTIDE SEQUENCE [LARGE SCALE GENOMIC DNA]</scope>
    <source>
        <strain evidence="4">JCM 30346</strain>
    </source>
</reference>
<dbReference type="PANTHER" id="PTHR34136:SF1">
    <property type="entry name" value="UDP-N-ACETYL-D-MANNOSAMINURONIC ACID TRANSFERASE"/>
    <property type="match status" value="1"/>
</dbReference>
<dbReference type="NCBIfam" id="TIGR00696">
    <property type="entry name" value="wecG_tagA_cpsF"/>
    <property type="match status" value="1"/>
</dbReference>
<dbReference type="InterPro" id="IPR004629">
    <property type="entry name" value="WecG_TagA_CpsF"/>
</dbReference>
<evidence type="ECO:0000313" key="4">
    <source>
        <dbReference type="Proteomes" id="UP001596137"/>
    </source>
</evidence>
<sequence length="266" mass="29257">MDVHAAEVRPVTGAAPPVSRRELVGVAFDPLTMGQTVARCVTAVENRENLTIGVVNAAKAVRMAEDTLLRDSVTSCDLVVADGQAVVWASRLLGRPLPERVAGIDLFTTLMEEGGRRGHSAYFLGARPEVLEKVLDQVRARYPGLRIAGARDGYFTDEQAAEVASAIGAARPDLLFLGMTSPKKEIFLARYADDIKAGVIHGVGGSFDVLAGKVRRAPVPMQRLGLEWLYRFLQEPLRLGPRYLSTNTRFAWMVAKEYTHDRKKRR</sequence>
<comment type="caution">
    <text evidence="3">The sequence shown here is derived from an EMBL/GenBank/DDBJ whole genome shotgun (WGS) entry which is preliminary data.</text>
</comment>
<proteinExistence type="predicted"/>
<keyword evidence="1" id="KW-0328">Glycosyltransferase</keyword>
<dbReference type="PANTHER" id="PTHR34136">
    <property type="match status" value="1"/>
</dbReference>
<organism evidence="3 4">
    <name type="scientific">Sphaerisporangium aureirubrum</name>
    <dbReference type="NCBI Taxonomy" id="1544736"/>
    <lineage>
        <taxon>Bacteria</taxon>
        <taxon>Bacillati</taxon>
        <taxon>Actinomycetota</taxon>
        <taxon>Actinomycetes</taxon>
        <taxon>Streptosporangiales</taxon>
        <taxon>Streptosporangiaceae</taxon>
        <taxon>Sphaerisporangium</taxon>
    </lineage>
</organism>
<keyword evidence="4" id="KW-1185">Reference proteome</keyword>
<name>A0ABW1N811_9ACTN</name>
<dbReference type="RefSeq" id="WP_380745975.1">
    <property type="nucleotide sequence ID" value="NZ_JBHSRF010000001.1"/>
</dbReference>
<gene>
    <name evidence="3" type="ORF">ACFP1K_00810</name>
</gene>
<dbReference type="Proteomes" id="UP001596137">
    <property type="component" value="Unassembled WGS sequence"/>
</dbReference>